<dbReference type="InterPro" id="IPR000757">
    <property type="entry name" value="Beta-glucanase-like"/>
</dbReference>
<dbReference type="InterPro" id="IPR050546">
    <property type="entry name" value="Glycosyl_Hydrlase_16"/>
</dbReference>
<dbReference type="Pfam" id="PF26113">
    <property type="entry name" value="GH16_XgeA"/>
    <property type="match status" value="2"/>
</dbReference>
<name>A0A5K1JT62_9APHY</name>
<protein>
    <submittedName>
        <fullName evidence="3">Mixed-linked glucanase</fullName>
    </submittedName>
</protein>
<dbReference type="Gene3D" id="2.60.120.200">
    <property type="match status" value="1"/>
</dbReference>
<evidence type="ECO:0000313" key="3">
    <source>
        <dbReference type="EMBL" id="VWO94478.1"/>
    </source>
</evidence>
<organism evidence="3">
    <name type="scientific">Ganoderma boninense</name>
    <dbReference type="NCBI Taxonomy" id="34458"/>
    <lineage>
        <taxon>Eukaryota</taxon>
        <taxon>Fungi</taxon>
        <taxon>Dikarya</taxon>
        <taxon>Basidiomycota</taxon>
        <taxon>Agaricomycotina</taxon>
        <taxon>Agaricomycetes</taxon>
        <taxon>Polyporales</taxon>
        <taxon>Polyporaceae</taxon>
        <taxon>Ganoderma</taxon>
    </lineage>
</organism>
<feature type="region of interest" description="Disordered" evidence="1">
    <location>
        <begin position="152"/>
        <end position="188"/>
    </location>
</feature>
<dbReference type="GO" id="GO:0009251">
    <property type="term" value="P:glucan catabolic process"/>
    <property type="evidence" value="ECO:0007669"/>
    <property type="project" value="TreeGrafter"/>
</dbReference>
<dbReference type="PROSITE" id="PS51762">
    <property type="entry name" value="GH16_2"/>
    <property type="match status" value="1"/>
</dbReference>
<feature type="domain" description="GH16" evidence="2">
    <location>
        <begin position="10"/>
        <end position="292"/>
    </location>
</feature>
<dbReference type="AlphaFoldDB" id="A0A5K1JT62"/>
<dbReference type="InterPro" id="IPR013320">
    <property type="entry name" value="ConA-like_dom_sf"/>
</dbReference>
<dbReference type="EMBL" id="LR724001">
    <property type="protein sequence ID" value="VWO94478.1"/>
    <property type="molecule type" value="Genomic_DNA"/>
</dbReference>
<dbReference type="PANTHER" id="PTHR10963:SF24">
    <property type="entry name" value="GLYCOSIDASE C21B10.07-RELATED"/>
    <property type="match status" value="1"/>
</dbReference>
<gene>
    <name evidence="3" type="primary">C0NFK7</name>
</gene>
<reference evidence="3" key="1">
    <citation type="submission" date="2019-10" db="EMBL/GenBank/DDBJ databases">
        <authorList>
            <person name="Nor Muhammad N."/>
        </authorList>
    </citation>
    <scope>NUCLEOTIDE SEQUENCE</scope>
</reference>
<feature type="compositionally biased region" description="Polar residues" evidence="1">
    <location>
        <begin position="152"/>
        <end position="162"/>
    </location>
</feature>
<evidence type="ECO:0000256" key="1">
    <source>
        <dbReference type="SAM" id="MobiDB-lite"/>
    </source>
</evidence>
<accession>A0A5K1JT62</accession>
<feature type="compositionally biased region" description="Polar residues" evidence="1">
    <location>
        <begin position="174"/>
        <end position="188"/>
    </location>
</feature>
<evidence type="ECO:0000259" key="2">
    <source>
        <dbReference type="PROSITE" id="PS51762"/>
    </source>
</evidence>
<sequence length="300" mass="32843">MALADSHVGRDFLDAFVHQAIKDPTAGRVNYVSQATALSKNLTFTNSNTLIIRADHTRTLSATGPGRDSVRMMSKKQYKQHVTIWNVRHMPQGCGTWPAIWEVGSNPWPQTGEHHAFHRRQIDWAVPSVPHVPGSLFTGEIDIIEGANDRSPNLSTLHTGSGCTMPAKRKERGTSTGTNCDSNATNNQSCGVRAKQKASFGPQFNKVGGGWYAMERTDQHIKVWYWLRNDPKVPADVRNGAATINTGAWGEPVGFWPGGKNCDLAKHLDPHNLIINLTLCGSWAGNTFKADGCPGNCESM</sequence>
<proteinExistence type="predicted"/>
<dbReference type="SUPFAM" id="SSF49899">
    <property type="entry name" value="Concanavalin A-like lectins/glucanases"/>
    <property type="match status" value="1"/>
</dbReference>
<dbReference type="PANTHER" id="PTHR10963">
    <property type="entry name" value="GLYCOSYL HYDROLASE-RELATED"/>
    <property type="match status" value="1"/>
</dbReference>
<dbReference type="GO" id="GO:0004553">
    <property type="term" value="F:hydrolase activity, hydrolyzing O-glycosyl compounds"/>
    <property type="evidence" value="ECO:0007669"/>
    <property type="project" value="InterPro"/>
</dbReference>